<dbReference type="Gene3D" id="3.90.180.10">
    <property type="entry name" value="Medium-chain alcohol dehydrogenases, catalytic domain"/>
    <property type="match status" value="1"/>
</dbReference>
<name>A0ABP7GHG1_9ACTN</name>
<dbReference type="PROSITE" id="PS00059">
    <property type="entry name" value="ADH_ZINC"/>
    <property type="match status" value="1"/>
</dbReference>
<dbReference type="SUPFAM" id="SSF51735">
    <property type="entry name" value="NAD(P)-binding Rossmann-fold domains"/>
    <property type="match status" value="1"/>
</dbReference>
<dbReference type="CDD" id="cd08279">
    <property type="entry name" value="Zn_ADH_class_III"/>
    <property type="match status" value="1"/>
</dbReference>
<sequence length="364" mass="37792">MSMTVKAAVLPETGSTPRIAEITLPEPGPGQVRVRLDAAGVCHSDLSLAAGKLAQPVPAVLGHEGVGRVVATGPGVDKVTVGTQVVFNWAPACRECWFCEHGEPYLCTRALEPSQRGYATLTEDGSTVFPSLGTGAFAEETIVGANAVVPLPEGLEAHTAALLGCALLTGVGAVRNSAQVGTGESVAVLGLGGVGLATLQGARLAGAAPIIAVDIAAEKEALARRLGATHFLTASDNLSKEIRRLTEGRGVDHAFEVVGSAKTIRQSWSMTRRGGTTTVVGAGAGDDMVTLSALEIFHMARTLRGCMYGSCDPDRDIPMLAQHVRTGAVDLDALVTHEIALDEVPAAFERMREGQGVRSLIRFT</sequence>
<dbReference type="EMBL" id="BAABDD010000042">
    <property type="protein sequence ID" value="GAA3764488.1"/>
    <property type="molecule type" value="Genomic_DNA"/>
</dbReference>
<dbReference type="InterPro" id="IPR013154">
    <property type="entry name" value="ADH-like_N"/>
</dbReference>
<dbReference type="SMART" id="SM00829">
    <property type="entry name" value="PKS_ER"/>
    <property type="match status" value="1"/>
</dbReference>
<evidence type="ECO:0000256" key="5">
    <source>
        <dbReference type="ARBA" id="ARBA00023002"/>
    </source>
</evidence>
<evidence type="ECO:0000256" key="1">
    <source>
        <dbReference type="ARBA" id="ARBA00001947"/>
    </source>
</evidence>
<keyword evidence="4 6" id="KW-0862">Zinc</keyword>
<evidence type="ECO:0000256" key="3">
    <source>
        <dbReference type="ARBA" id="ARBA00022723"/>
    </source>
</evidence>
<dbReference type="Pfam" id="PF08240">
    <property type="entry name" value="ADH_N"/>
    <property type="match status" value="1"/>
</dbReference>
<dbReference type="InterPro" id="IPR036291">
    <property type="entry name" value="NAD(P)-bd_dom_sf"/>
</dbReference>
<dbReference type="InterPro" id="IPR011032">
    <property type="entry name" value="GroES-like_sf"/>
</dbReference>
<dbReference type="Gene3D" id="3.40.50.720">
    <property type="entry name" value="NAD(P)-binding Rossmann-like Domain"/>
    <property type="match status" value="1"/>
</dbReference>
<dbReference type="InterPro" id="IPR013149">
    <property type="entry name" value="ADH-like_C"/>
</dbReference>
<evidence type="ECO:0000256" key="6">
    <source>
        <dbReference type="RuleBase" id="RU361277"/>
    </source>
</evidence>
<keyword evidence="9" id="KW-1185">Reference proteome</keyword>
<dbReference type="Pfam" id="PF00107">
    <property type="entry name" value="ADH_zinc_N"/>
    <property type="match status" value="1"/>
</dbReference>
<reference evidence="9" key="1">
    <citation type="journal article" date="2019" name="Int. J. Syst. Evol. Microbiol.">
        <title>The Global Catalogue of Microorganisms (GCM) 10K type strain sequencing project: providing services to taxonomists for standard genome sequencing and annotation.</title>
        <authorList>
            <consortium name="The Broad Institute Genomics Platform"/>
            <consortium name="The Broad Institute Genome Sequencing Center for Infectious Disease"/>
            <person name="Wu L."/>
            <person name="Ma J."/>
        </authorList>
    </citation>
    <scope>NUCLEOTIDE SEQUENCE [LARGE SCALE GENOMIC DNA]</scope>
    <source>
        <strain evidence="9">JCM 17137</strain>
    </source>
</reference>
<evidence type="ECO:0000256" key="4">
    <source>
        <dbReference type="ARBA" id="ARBA00022833"/>
    </source>
</evidence>
<comment type="caution">
    <text evidence="8">The sequence shown here is derived from an EMBL/GenBank/DDBJ whole genome shotgun (WGS) entry which is preliminary data.</text>
</comment>
<keyword evidence="5" id="KW-0560">Oxidoreductase</keyword>
<dbReference type="InterPro" id="IPR020843">
    <property type="entry name" value="ER"/>
</dbReference>
<comment type="cofactor">
    <cofactor evidence="1 6">
        <name>Zn(2+)</name>
        <dbReference type="ChEBI" id="CHEBI:29105"/>
    </cofactor>
</comment>
<dbReference type="RefSeq" id="WP_344976685.1">
    <property type="nucleotide sequence ID" value="NZ_BAABDD010000042.1"/>
</dbReference>
<evidence type="ECO:0000313" key="9">
    <source>
        <dbReference type="Proteomes" id="UP001500908"/>
    </source>
</evidence>
<dbReference type="Proteomes" id="UP001500908">
    <property type="component" value="Unassembled WGS sequence"/>
</dbReference>
<proteinExistence type="inferred from homology"/>
<evidence type="ECO:0000259" key="7">
    <source>
        <dbReference type="SMART" id="SM00829"/>
    </source>
</evidence>
<accession>A0ABP7GHG1</accession>
<gene>
    <name evidence="8" type="ORF">GCM10022402_47100</name>
</gene>
<protein>
    <submittedName>
        <fullName evidence="8">Zn-dependent alcohol dehydrogenase</fullName>
    </submittedName>
</protein>
<dbReference type="InterPro" id="IPR002328">
    <property type="entry name" value="ADH_Zn_CS"/>
</dbReference>
<feature type="domain" description="Enoyl reductase (ER)" evidence="7">
    <location>
        <begin position="14"/>
        <end position="361"/>
    </location>
</feature>
<comment type="similarity">
    <text evidence="2 6">Belongs to the zinc-containing alcohol dehydrogenase family.</text>
</comment>
<dbReference type="PANTHER" id="PTHR43350:SF21">
    <property type="entry name" value="S-NITROSOMYCOTHIOL REDUCTASE MSCR"/>
    <property type="match status" value="1"/>
</dbReference>
<keyword evidence="3 6" id="KW-0479">Metal-binding</keyword>
<organism evidence="8 9">
    <name type="scientific">Salinactinospora qingdaonensis</name>
    <dbReference type="NCBI Taxonomy" id="702744"/>
    <lineage>
        <taxon>Bacteria</taxon>
        <taxon>Bacillati</taxon>
        <taxon>Actinomycetota</taxon>
        <taxon>Actinomycetes</taxon>
        <taxon>Streptosporangiales</taxon>
        <taxon>Nocardiopsidaceae</taxon>
        <taxon>Salinactinospora</taxon>
    </lineage>
</organism>
<evidence type="ECO:0000313" key="8">
    <source>
        <dbReference type="EMBL" id="GAA3764488.1"/>
    </source>
</evidence>
<evidence type="ECO:0000256" key="2">
    <source>
        <dbReference type="ARBA" id="ARBA00008072"/>
    </source>
</evidence>
<dbReference type="SUPFAM" id="SSF50129">
    <property type="entry name" value="GroES-like"/>
    <property type="match status" value="2"/>
</dbReference>
<dbReference type="PANTHER" id="PTHR43350">
    <property type="entry name" value="NAD-DEPENDENT ALCOHOL DEHYDROGENASE"/>
    <property type="match status" value="1"/>
</dbReference>